<proteinExistence type="predicted"/>
<dbReference type="Proteomes" id="UP000003460">
    <property type="component" value="Unassembled WGS sequence"/>
</dbReference>
<evidence type="ECO:0000313" key="1">
    <source>
        <dbReference type="EMBL" id="EEX71858.1"/>
    </source>
</evidence>
<reference evidence="1" key="1">
    <citation type="submission" date="2009-09" db="EMBL/GenBank/DDBJ databases">
        <authorList>
            <person name="Weinstock G."/>
            <person name="Sodergren E."/>
            <person name="Clifton S."/>
            <person name="Fulton L."/>
            <person name="Fulton B."/>
            <person name="Courtney L."/>
            <person name="Fronick C."/>
            <person name="Harrison M."/>
            <person name="Strong C."/>
            <person name="Farmer C."/>
            <person name="Delahaunty K."/>
            <person name="Markovic C."/>
            <person name="Hall O."/>
            <person name="Minx P."/>
            <person name="Tomlinson C."/>
            <person name="Mitreva M."/>
            <person name="Nelson J."/>
            <person name="Hou S."/>
            <person name="Wollam A."/>
            <person name="Pepin K.H."/>
            <person name="Johnson M."/>
            <person name="Bhonagiri V."/>
            <person name="Nash W.E."/>
            <person name="Warren W."/>
            <person name="Chinwalla A."/>
            <person name="Mardis E.R."/>
            <person name="Wilson R.K."/>
        </authorList>
    </citation>
    <scope>NUCLEOTIDE SEQUENCE [LARGE SCALE GENOMIC DNA]</scope>
    <source>
        <strain evidence="1">ATCC 51259</strain>
    </source>
</reference>
<name>C9LGQ0_9BACT</name>
<keyword evidence="2" id="KW-1185">Reference proteome</keyword>
<accession>C9LGQ0</accession>
<dbReference type="AlphaFoldDB" id="C9LGQ0"/>
<dbReference type="EMBL" id="ACIJ02000018">
    <property type="protein sequence ID" value="EEX71858.1"/>
    <property type="molecule type" value="Genomic_DNA"/>
</dbReference>
<comment type="caution">
    <text evidence="1">The sequence shown here is derived from an EMBL/GenBank/DDBJ whole genome shotgun (WGS) entry which is preliminary data.</text>
</comment>
<gene>
    <name evidence="1" type="ORF">GCWU000325_01396</name>
</gene>
<protein>
    <submittedName>
        <fullName evidence="1">Uncharacterized protein</fullName>
    </submittedName>
</protein>
<sequence>MGLYNGGSALNRVKALLALTLLCQKTKPKGLFFRGKLIGFCCRSALMPALLKGRIIRACVARVNFAV</sequence>
<organism evidence="1 2">
    <name type="scientific">Alloprevotella tannerae ATCC 51259</name>
    <dbReference type="NCBI Taxonomy" id="626522"/>
    <lineage>
        <taxon>Bacteria</taxon>
        <taxon>Pseudomonadati</taxon>
        <taxon>Bacteroidota</taxon>
        <taxon>Bacteroidia</taxon>
        <taxon>Bacteroidales</taxon>
        <taxon>Prevotellaceae</taxon>
        <taxon>Alloprevotella</taxon>
    </lineage>
</organism>
<evidence type="ECO:0000313" key="2">
    <source>
        <dbReference type="Proteomes" id="UP000003460"/>
    </source>
</evidence>
<dbReference type="HOGENOM" id="CLU_2808891_0_0_10"/>